<comment type="function">
    <text evidence="10">Pyrophosphatase that catalyzes the hydrolysis of nucleoside triphosphates to their monophosphate derivatives, with a high preference for the non-canonical purine nucleotides XTP (xanthosine triphosphate), dITP (deoxyinosine triphosphate) and ITP. Seems to function as a house-cleaning enzyme that removes non-canonical purine nucleotides from the nucleotide pool, thus preventing their incorporation into DNA/RNA and avoiding chromosomal lesions.</text>
</comment>
<dbReference type="KEGG" id="plon:Pla110_37670"/>
<dbReference type="HAMAP" id="MF_01405">
    <property type="entry name" value="Non_canon_purine_NTPase"/>
    <property type="match status" value="1"/>
</dbReference>
<evidence type="ECO:0000313" key="12">
    <source>
        <dbReference type="EMBL" id="QDU82015.1"/>
    </source>
</evidence>
<dbReference type="InterPro" id="IPR002637">
    <property type="entry name" value="RdgB/HAM1"/>
</dbReference>
<dbReference type="AlphaFoldDB" id="A0A518CS21"/>
<dbReference type="RefSeq" id="WP_144997846.1">
    <property type="nucleotide sequence ID" value="NZ_CP036281.1"/>
</dbReference>
<reference evidence="12 13" key="1">
    <citation type="submission" date="2019-02" db="EMBL/GenBank/DDBJ databases">
        <title>Deep-cultivation of Planctomycetes and their phenomic and genomic characterization uncovers novel biology.</title>
        <authorList>
            <person name="Wiegand S."/>
            <person name="Jogler M."/>
            <person name="Boedeker C."/>
            <person name="Pinto D."/>
            <person name="Vollmers J."/>
            <person name="Rivas-Marin E."/>
            <person name="Kohn T."/>
            <person name="Peeters S.H."/>
            <person name="Heuer A."/>
            <person name="Rast P."/>
            <person name="Oberbeckmann S."/>
            <person name="Bunk B."/>
            <person name="Jeske O."/>
            <person name="Meyerdierks A."/>
            <person name="Storesund J.E."/>
            <person name="Kallscheuer N."/>
            <person name="Luecker S."/>
            <person name="Lage O.M."/>
            <person name="Pohl T."/>
            <person name="Merkel B.J."/>
            <person name="Hornburger P."/>
            <person name="Mueller R.-W."/>
            <person name="Bruemmer F."/>
            <person name="Labrenz M."/>
            <person name="Spormann A.M."/>
            <person name="Op den Camp H."/>
            <person name="Overmann J."/>
            <person name="Amann R."/>
            <person name="Jetten M.S.M."/>
            <person name="Mascher T."/>
            <person name="Medema M.H."/>
            <person name="Devos D.P."/>
            <person name="Kaster A.-K."/>
            <person name="Ovreas L."/>
            <person name="Rohde M."/>
            <person name="Galperin M.Y."/>
            <person name="Jogler C."/>
        </authorList>
    </citation>
    <scope>NUCLEOTIDE SEQUENCE [LARGE SCALE GENOMIC DNA]</scope>
    <source>
        <strain evidence="12 13">Pla110</strain>
    </source>
</reference>
<gene>
    <name evidence="12" type="ORF">Pla110_37670</name>
</gene>
<comment type="cofactor">
    <cofactor evidence="10">
        <name>Mg(2+)</name>
        <dbReference type="ChEBI" id="CHEBI:18420"/>
    </cofactor>
    <text evidence="10">Binds 1 Mg(2+) ion per subunit.</text>
</comment>
<dbReference type="PANTHER" id="PTHR11067">
    <property type="entry name" value="INOSINE TRIPHOSPHATE PYROPHOSPHATASE/HAM1 PROTEIN"/>
    <property type="match status" value="1"/>
</dbReference>
<dbReference type="CDD" id="cd00515">
    <property type="entry name" value="HAM1"/>
    <property type="match status" value="1"/>
</dbReference>
<proteinExistence type="inferred from homology"/>
<dbReference type="GO" id="GO:0035870">
    <property type="term" value="F:dITP diphosphatase activity"/>
    <property type="evidence" value="ECO:0007669"/>
    <property type="project" value="UniProtKB-UniRule"/>
</dbReference>
<sequence length="207" mass="22714">MNAQSASNRLIIASRNQKKTGEIRDLLAPWKIEVKSVGDFPDVPKTIEDGETFAANAAKKAAKVATALNSWALGEDSGLCVAALGGAPGIYSARFSGENANDDLNNAKLQEELKNVSDDKRNAFYICHVAVSDSEGNVQLSMEAECHGRITRDPRGTNGFGYDPYFLIPEYGRTFGEFKPIVKRQISHRARAFRQLLPKLVSLLKQQ</sequence>
<keyword evidence="4 10" id="KW-0547">Nucleotide-binding</keyword>
<keyword evidence="3 10" id="KW-0479">Metal-binding</keyword>
<evidence type="ECO:0000256" key="9">
    <source>
        <dbReference type="ARBA" id="ARBA00052017"/>
    </source>
</evidence>
<evidence type="ECO:0000256" key="11">
    <source>
        <dbReference type="RuleBase" id="RU003781"/>
    </source>
</evidence>
<evidence type="ECO:0000256" key="3">
    <source>
        <dbReference type="ARBA" id="ARBA00022723"/>
    </source>
</evidence>
<dbReference type="Pfam" id="PF01725">
    <property type="entry name" value="Ham1p_like"/>
    <property type="match status" value="1"/>
</dbReference>
<evidence type="ECO:0000256" key="2">
    <source>
        <dbReference type="ARBA" id="ARBA00011738"/>
    </source>
</evidence>
<evidence type="ECO:0000256" key="6">
    <source>
        <dbReference type="ARBA" id="ARBA00022842"/>
    </source>
</evidence>
<feature type="binding site" evidence="10">
    <location>
        <begin position="14"/>
        <end position="19"/>
    </location>
    <ligand>
        <name>substrate</name>
    </ligand>
</feature>
<evidence type="ECO:0000256" key="8">
    <source>
        <dbReference type="ARBA" id="ARBA00051875"/>
    </source>
</evidence>
<comment type="subunit">
    <text evidence="2 10">Homodimer.</text>
</comment>
<dbReference type="InterPro" id="IPR020922">
    <property type="entry name" value="dITP/XTP_pyrophosphatase"/>
</dbReference>
<evidence type="ECO:0000256" key="4">
    <source>
        <dbReference type="ARBA" id="ARBA00022741"/>
    </source>
</evidence>
<dbReference type="FunFam" id="3.90.950.10:FF:000001">
    <property type="entry name" value="dITP/XTP pyrophosphatase"/>
    <property type="match status" value="1"/>
</dbReference>
<evidence type="ECO:0000256" key="1">
    <source>
        <dbReference type="ARBA" id="ARBA00008023"/>
    </source>
</evidence>
<organism evidence="12 13">
    <name type="scientific">Polystyrenella longa</name>
    <dbReference type="NCBI Taxonomy" id="2528007"/>
    <lineage>
        <taxon>Bacteria</taxon>
        <taxon>Pseudomonadati</taxon>
        <taxon>Planctomycetota</taxon>
        <taxon>Planctomycetia</taxon>
        <taxon>Planctomycetales</taxon>
        <taxon>Planctomycetaceae</taxon>
        <taxon>Polystyrenella</taxon>
    </lineage>
</organism>
<comment type="catalytic activity">
    <reaction evidence="10">
        <text>ITP + H2O = IMP + diphosphate + H(+)</text>
        <dbReference type="Rhea" id="RHEA:29399"/>
        <dbReference type="ChEBI" id="CHEBI:15377"/>
        <dbReference type="ChEBI" id="CHEBI:15378"/>
        <dbReference type="ChEBI" id="CHEBI:33019"/>
        <dbReference type="ChEBI" id="CHEBI:58053"/>
        <dbReference type="ChEBI" id="CHEBI:61402"/>
        <dbReference type="EC" id="3.6.1.66"/>
    </reaction>
</comment>
<keyword evidence="5 10" id="KW-0378">Hydrolase</keyword>
<feature type="active site" description="Proton acceptor" evidence="10">
    <location>
        <position position="76"/>
    </location>
</feature>
<dbReference type="GO" id="GO:0000166">
    <property type="term" value="F:nucleotide binding"/>
    <property type="evidence" value="ECO:0007669"/>
    <property type="project" value="UniProtKB-KW"/>
</dbReference>
<evidence type="ECO:0000256" key="5">
    <source>
        <dbReference type="ARBA" id="ARBA00022801"/>
    </source>
</evidence>
<dbReference type="SUPFAM" id="SSF52972">
    <property type="entry name" value="ITPase-like"/>
    <property type="match status" value="1"/>
</dbReference>
<dbReference type="GO" id="GO:0017111">
    <property type="term" value="F:ribonucleoside triphosphate phosphatase activity"/>
    <property type="evidence" value="ECO:0007669"/>
    <property type="project" value="InterPro"/>
</dbReference>
<dbReference type="GO" id="GO:0036222">
    <property type="term" value="F:XTP diphosphatase activity"/>
    <property type="evidence" value="ECO:0007669"/>
    <property type="project" value="UniProtKB-UniRule"/>
</dbReference>
<dbReference type="PANTHER" id="PTHR11067:SF9">
    <property type="entry name" value="INOSINE TRIPHOSPHATE PYROPHOSPHATASE"/>
    <property type="match status" value="1"/>
</dbReference>
<protein>
    <recommendedName>
        <fullName evidence="10">dITP/XTP pyrophosphatase</fullName>
        <ecNumber evidence="10">3.6.1.66</ecNumber>
    </recommendedName>
    <alternativeName>
        <fullName evidence="10">Non-canonical purine NTP pyrophosphatase</fullName>
    </alternativeName>
    <alternativeName>
        <fullName evidence="10">Non-standard purine NTP pyrophosphatase</fullName>
    </alternativeName>
    <alternativeName>
        <fullName evidence="10">Nucleoside-triphosphate diphosphatase</fullName>
    </alternativeName>
    <alternativeName>
        <fullName evidence="10">Nucleoside-triphosphate pyrophosphatase</fullName>
        <shortName evidence="10">NTPase</shortName>
    </alternativeName>
</protein>
<dbReference type="NCBIfam" id="TIGR00042">
    <property type="entry name" value="RdgB/HAM1 family non-canonical purine NTP pyrophosphatase"/>
    <property type="match status" value="1"/>
</dbReference>
<evidence type="ECO:0000256" key="10">
    <source>
        <dbReference type="HAMAP-Rule" id="MF_01405"/>
    </source>
</evidence>
<feature type="binding site" evidence="10">
    <location>
        <position position="76"/>
    </location>
    <ligand>
        <name>Mg(2+)</name>
        <dbReference type="ChEBI" id="CHEBI:18420"/>
    </ligand>
</feature>
<dbReference type="GO" id="GO:0009117">
    <property type="term" value="P:nucleotide metabolic process"/>
    <property type="evidence" value="ECO:0007669"/>
    <property type="project" value="UniProtKB-KW"/>
</dbReference>
<comment type="similarity">
    <text evidence="1 10 11">Belongs to the HAM1 NTPase family.</text>
</comment>
<accession>A0A518CS21</accession>
<dbReference type="OrthoDB" id="9807456at2"/>
<comment type="catalytic activity">
    <reaction evidence="9 10">
        <text>XTP + H2O = XMP + diphosphate + H(+)</text>
        <dbReference type="Rhea" id="RHEA:28610"/>
        <dbReference type="ChEBI" id="CHEBI:15377"/>
        <dbReference type="ChEBI" id="CHEBI:15378"/>
        <dbReference type="ChEBI" id="CHEBI:33019"/>
        <dbReference type="ChEBI" id="CHEBI:57464"/>
        <dbReference type="ChEBI" id="CHEBI:61314"/>
        <dbReference type="EC" id="3.6.1.66"/>
    </reaction>
</comment>
<keyword evidence="7 10" id="KW-0546">Nucleotide metabolism</keyword>
<feature type="binding site" evidence="10">
    <location>
        <begin position="160"/>
        <end position="163"/>
    </location>
    <ligand>
        <name>substrate</name>
    </ligand>
</feature>
<keyword evidence="13" id="KW-1185">Reference proteome</keyword>
<dbReference type="GO" id="GO:0005829">
    <property type="term" value="C:cytosol"/>
    <property type="evidence" value="ECO:0007669"/>
    <property type="project" value="TreeGrafter"/>
</dbReference>
<feature type="binding site" evidence="10">
    <location>
        <begin position="188"/>
        <end position="189"/>
    </location>
    <ligand>
        <name>substrate</name>
    </ligand>
</feature>
<evidence type="ECO:0000313" key="13">
    <source>
        <dbReference type="Proteomes" id="UP000317178"/>
    </source>
</evidence>
<dbReference type="GO" id="GO:0046872">
    <property type="term" value="F:metal ion binding"/>
    <property type="evidence" value="ECO:0007669"/>
    <property type="project" value="UniProtKB-KW"/>
</dbReference>
<comment type="catalytic activity">
    <reaction evidence="8 10">
        <text>dITP + H2O = dIMP + diphosphate + H(+)</text>
        <dbReference type="Rhea" id="RHEA:28342"/>
        <dbReference type="ChEBI" id="CHEBI:15377"/>
        <dbReference type="ChEBI" id="CHEBI:15378"/>
        <dbReference type="ChEBI" id="CHEBI:33019"/>
        <dbReference type="ChEBI" id="CHEBI:61194"/>
        <dbReference type="ChEBI" id="CHEBI:61382"/>
        <dbReference type="EC" id="3.6.1.66"/>
    </reaction>
</comment>
<dbReference type="Proteomes" id="UP000317178">
    <property type="component" value="Chromosome"/>
</dbReference>
<feature type="binding site" evidence="10">
    <location>
        <position position="183"/>
    </location>
    <ligand>
        <name>substrate</name>
    </ligand>
</feature>
<keyword evidence="6 10" id="KW-0460">Magnesium</keyword>
<evidence type="ECO:0000256" key="7">
    <source>
        <dbReference type="ARBA" id="ARBA00023080"/>
    </source>
</evidence>
<dbReference type="GO" id="GO:0036220">
    <property type="term" value="F:ITP diphosphatase activity"/>
    <property type="evidence" value="ECO:0007669"/>
    <property type="project" value="UniProtKB-UniRule"/>
</dbReference>
<dbReference type="EMBL" id="CP036281">
    <property type="protein sequence ID" value="QDU82015.1"/>
    <property type="molecule type" value="Genomic_DNA"/>
</dbReference>
<comment type="caution">
    <text evidence="10">Lacks conserved residue(s) required for the propagation of feature annotation.</text>
</comment>
<name>A0A518CS21_9PLAN</name>
<dbReference type="Gene3D" id="3.90.950.10">
    <property type="match status" value="1"/>
</dbReference>
<dbReference type="InterPro" id="IPR029001">
    <property type="entry name" value="ITPase-like_fam"/>
</dbReference>
<dbReference type="EC" id="3.6.1.66" evidence="10"/>
<feature type="binding site" evidence="10">
    <location>
        <position position="77"/>
    </location>
    <ligand>
        <name>substrate</name>
    </ligand>
</feature>
<dbReference type="GO" id="GO:0009146">
    <property type="term" value="P:purine nucleoside triphosphate catabolic process"/>
    <property type="evidence" value="ECO:0007669"/>
    <property type="project" value="UniProtKB-UniRule"/>
</dbReference>